<organism evidence="4 5">
    <name type="scientific">Actinopolymorpha pittospori</name>
    <dbReference type="NCBI Taxonomy" id="648752"/>
    <lineage>
        <taxon>Bacteria</taxon>
        <taxon>Bacillati</taxon>
        <taxon>Actinomycetota</taxon>
        <taxon>Actinomycetes</taxon>
        <taxon>Propionibacteriales</taxon>
        <taxon>Actinopolymorphaceae</taxon>
        <taxon>Actinopolymorpha</taxon>
    </lineage>
</organism>
<comment type="caution">
    <text evidence="4">The sequence shown here is derived from an EMBL/GenBank/DDBJ whole genome shotgun (WGS) entry which is preliminary data.</text>
</comment>
<dbReference type="GO" id="GO:0003677">
    <property type="term" value="F:DNA binding"/>
    <property type="evidence" value="ECO:0007669"/>
    <property type="project" value="UniProtKB-KW"/>
</dbReference>
<dbReference type="InterPro" id="IPR008331">
    <property type="entry name" value="Ferritin_DPS_dom"/>
</dbReference>
<sequence length="154" mass="16792">MNAKSTGTLPAKDIARVMQPVLVDLLGLALNGKQLHWHVQGRLFLPIHQRLDKVIKDARGFADEVAERLVALGVPADGRPPTVATTSNLPEISPGFLSDDKVVSAIVDQLDATISRARAALGPLDEMDQVSQDIVIDVLRELEAHRWMFAVQMA</sequence>
<dbReference type="PRINTS" id="PR01346">
    <property type="entry name" value="HELNAPAPROT"/>
</dbReference>
<dbReference type="InterPro" id="IPR009078">
    <property type="entry name" value="Ferritin-like_SF"/>
</dbReference>
<evidence type="ECO:0000256" key="1">
    <source>
        <dbReference type="ARBA" id="ARBA00009497"/>
    </source>
</evidence>
<comment type="similarity">
    <text evidence="1 2">Belongs to the Dps family.</text>
</comment>
<dbReference type="Proteomes" id="UP000638648">
    <property type="component" value="Unassembled WGS sequence"/>
</dbReference>
<dbReference type="InterPro" id="IPR002177">
    <property type="entry name" value="DPS_DNA-bd"/>
</dbReference>
<feature type="domain" description="Ferritin/DPS" evidence="3">
    <location>
        <begin position="24"/>
        <end position="151"/>
    </location>
</feature>
<dbReference type="GO" id="GO:0008199">
    <property type="term" value="F:ferric iron binding"/>
    <property type="evidence" value="ECO:0007669"/>
    <property type="project" value="InterPro"/>
</dbReference>
<dbReference type="CDD" id="cd01043">
    <property type="entry name" value="DPS"/>
    <property type="match status" value="1"/>
</dbReference>
<dbReference type="EMBL" id="JADBEM010000001">
    <property type="protein sequence ID" value="MBE1606163.1"/>
    <property type="molecule type" value="Genomic_DNA"/>
</dbReference>
<dbReference type="Pfam" id="PF00210">
    <property type="entry name" value="Ferritin"/>
    <property type="match status" value="1"/>
</dbReference>
<keyword evidence="4" id="KW-0238">DNA-binding</keyword>
<dbReference type="PIRSF" id="PIRSF005900">
    <property type="entry name" value="Dps"/>
    <property type="match status" value="1"/>
</dbReference>
<dbReference type="Gene3D" id="1.20.1260.10">
    <property type="match status" value="1"/>
</dbReference>
<gene>
    <name evidence="4" type="ORF">HEB94_003011</name>
</gene>
<evidence type="ECO:0000256" key="2">
    <source>
        <dbReference type="RuleBase" id="RU003875"/>
    </source>
</evidence>
<dbReference type="RefSeq" id="WP_337917677.1">
    <property type="nucleotide sequence ID" value="NZ_BAABJL010000011.1"/>
</dbReference>
<keyword evidence="5" id="KW-1185">Reference proteome</keyword>
<dbReference type="AlphaFoldDB" id="A0A927MWQ1"/>
<dbReference type="SUPFAM" id="SSF47240">
    <property type="entry name" value="Ferritin-like"/>
    <property type="match status" value="1"/>
</dbReference>
<dbReference type="PANTHER" id="PTHR42932:SF2">
    <property type="entry name" value="DNA PROTECTION DURING STARVATION PROTEIN 1"/>
    <property type="match status" value="1"/>
</dbReference>
<dbReference type="InterPro" id="IPR012347">
    <property type="entry name" value="Ferritin-like"/>
</dbReference>
<evidence type="ECO:0000259" key="3">
    <source>
        <dbReference type="Pfam" id="PF00210"/>
    </source>
</evidence>
<reference evidence="4" key="1">
    <citation type="submission" date="2020-10" db="EMBL/GenBank/DDBJ databases">
        <title>Sequencing the genomes of 1000 actinobacteria strains.</title>
        <authorList>
            <person name="Klenk H.-P."/>
        </authorList>
    </citation>
    <scope>NUCLEOTIDE SEQUENCE</scope>
    <source>
        <strain evidence="4">DSM 45354</strain>
    </source>
</reference>
<name>A0A927MWQ1_9ACTN</name>
<proteinExistence type="inferred from homology"/>
<accession>A0A927MWQ1</accession>
<evidence type="ECO:0000313" key="5">
    <source>
        <dbReference type="Proteomes" id="UP000638648"/>
    </source>
</evidence>
<evidence type="ECO:0000313" key="4">
    <source>
        <dbReference type="EMBL" id="MBE1606163.1"/>
    </source>
</evidence>
<dbReference type="PANTHER" id="PTHR42932">
    <property type="entry name" value="GENERAL STRESS PROTEIN 20U"/>
    <property type="match status" value="1"/>
</dbReference>
<protein>
    <submittedName>
        <fullName evidence="4">Starvation-inducible DNA-binding protein</fullName>
    </submittedName>
</protein>